<name>A0ABR3PPS3_9PEZI</name>
<organism evidence="2 3">
    <name type="scientific">Neodothiora populina</name>
    <dbReference type="NCBI Taxonomy" id="2781224"/>
    <lineage>
        <taxon>Eukaryota</taxon>
        <taxon>Fungi</taxon>
        <taxon>Dikarya</taxon>
        <taxon>Ascomycota</taxon>
        <taxon>Pezizomycotina</taxon>
        <taxon>Dothideomycetes</taxon>
        <taxon>Dothideomycetidae</taxon>
        <taxon>Dothideales</taxon>
        <taxon>Dothioraceae</taxon>
        <taxon>Neodothiora</taxon>
    </lineage>
</organism>
<evidence type="ECO:0000313" key="3">
    <source>
        <dbReference type="Proteomes" id="UP001562354"/>
    </source>
</evidence>
<feature type="domain" description="SRR1-like" evidence="1">
    <location>
        <begin position="172"/>
        <end position="363"/>
    </location>
</feature>
<dbReference type="PANTHER" id="PTHR42080">
    <property type="entry name" value="SRR1 DOMAIN-CONTAINING PROTEIN"/>
    <property type="match status" value="1"/>
</dbReference>
<reference evidence="2 3" key="1">
    <citation type="submission" date="2024-07" db="EMBL/GenBank/DDBJ databases">
        <title>Draft sequence of the Neodothiora populina.</title>
        <authorList>
            <person name="Drown D.D."/>
            <person name="Schuette U.S."/>
            <person name="Buechlein A.B."/>
            <person name="Rusch D.R."/>
            <person name="Winton L.W."/>
            <person name="Adams G.A."/>
        </authorList>
    </citation>
    <scope>NUCLEOTIDE SEQUENCE [LARGE SCALE GENOMIC DNA]</scope>
    <source>
        <strain evidence="2 3">CPC 39397</strain>
    </source>
</reference>
<evidence type="ECO:0000259" key="1">
    <source>
        <dbReference type="Pfam" id="PF07985"/>
    </source>
</evidence>
<dbReference type="Proteomes" id="UP001562354">
    <property type="component" value="Unassembled WGS sequence"/>
</dbReference>
<dbReference type="InterPro" id="IPR012942">
    <property type="entry name" value="SRR1-like"/>
</dbReference>
<dbReference type="RefSeq" id="XP_069204317.1">
    <property type="nucleotide sequence ID" value="XM_069344050.1"/>
</dbReference>
<evidence type="ECO:0000313" key="2">
    <source>
        <dbReference type="EMBL" id="KAL1311468.1"/>
    </source>
</evidence>
<dbReference type="GeneID" id="95978111"/>
<proteinExistence type="predicted"/>
<sequence>MTVVEQGVISQEGRELAQYIKDLYSSGAKMWTKYMFYDIEAVLVREPRPHYTLIRSMNGALRKKQVPLDGESCDFCEYLYVFPRLKTIQELVHAAEEQEFEYDDDEPWPPPTEPDIVDDRALATRALTFASTDGPSLATYSPALQAAWTEVQRNWKQSATCAGLTSIFSKDASISKTTKRVVCFGLGNFGVSPDYTCMESLAECDDLPVCRAMTQHAAALTVAETLGKRLGTGPLPIFAQDPEYSPAAKHLLASVGIEVVGGRGSLGFTHVDDDTIVFTVCSNICVKQIVADIAKPLAMIWDRVSRKVDERSEFMRQFHEGKWQHVVPWVTDQDSPRTRKLVEDYDDFELPADLERFSDIAVYVRRD</sequence>
<gene>
    <name evidence="2" type="ORF">AAFC00_004411</name>
</gene>
<dbReference type="Pfam" id="PF07985">
    <property type="entry name" value="SRR1"/>
    <property type="match status" value="1"/>
</dbReference>
<dbReference type="EMBL" id="JBFMKM010000002">
    <property type="protein sequence ID" value="KAL1311468.1"/>
    <property type="molecule type" value="Genomic_DNA"/>
</dbReference>
<accession>A0ABR3PPS3</accession>
<keyword evidence="3" id="KW-1185">Reference proteome</keyword>
<comment type="caution">
    <text evidence="2">The sequence shown here is derived from an EMBL/GenBank/DDBJ whole genome shotgun (WGS) entry which is preliminary data.</text>
</comment>
<protein>
    <recommendedName>
        <fullName evidence="1">SRR1-like domain-containing protein</fullName>
    </recommendedName>
</protein>
<dbReference type="PANTHER" id="PTHR42080:SF3">
    <property type="entry name" value="SRR1-LIKE DOMAIN-CONTAINING PROTEIN"/>
    <property type="match status" value="1"/>
</dbReference>